<gene>
    <name evidence="6" type="ORF">GCM10008942_17020</name>
</gene>
<dbReference type="Proteomes" id="UP001499951">
    <property type="component" value="Unassembled WGS sequence"/>
</dbReference>
<organism evidence="6 7">
    <name type="scientific">Rhizomicrobium electricum</name>
    <dbReference type="NCBI Taxonomy" id="480070"/>
    <lineage>
        <taxon>Bacteria</taxon>
        <taxon>Pseudomonadati</taxon>
        <taxon>Pseudomonadota</taxon>
        <taxon>Alphaproteobacteria</taxon>
        <taxon>Micropepsales</taxon>
        <taxon>Micropepsaceae</taxon>
        <taxon>Rhizomicrobium</taxon>
    </lineage>
</organism>
<dbReference type="GO" id="GO:0016787">
    <property type="term" value="F:hydrolase activity"/>
    <property type="evidence" value="ECO:0007669"/>
    <property type="project" value="UniProtKB-KW"/>
</dbReference>
<dbReference type="RefSeq" id="WP_208393650.1">
    <property type="nucleotide sequence ID" value="NZ_BAAADD010000004.1"/>
</dbReference>
<dbReference type="SUPFAM" id="SSF51445">
    <property type="entry name" value="(Trans)glycosidases"/>
    <property type="match status" value="1"/>
</dbReference>
<comment type="similarity">
    <text evidence="1">Belongs to the glycosyl hydrolase 3 family.</text>
</comment>
<dbReference type="Gene3D" id="3.40.50.1700">
    <property type="entry name" value="Glycoside hydrolase family 3 C-terminal domain"/>
    <property type="match status" value="2"/>
</dbReference>
<dbReference type="PANTHER" id="PTHR42721">
    <property type="entry name" value="SUGAR HYDROLASE-RELATED"/>
    <property type="match status" value="1"/>
</dbReference>
<keyword evidence="2 4" id="KW-0732">Signal</keyword>
<dbReference type="Pfam" id="PF14310">
    <property type="entry name" value="Fn3-like"/>
    <property type="match status" value="1"/>
</dbReference>
<evidence type="ECO:0000256" key="4">
    <source>
        <dbReference type="SAM" id="SignalP"/>
    </source>
</evidence>
<dbReference type="Pfam" id="PF07691">
    <property type="entry name" value="PA14"/>
    <property type="match status" value="1"/>
</dbReference>
<dbReference type="PROSITE" id="PS51820">
    <property type="entry name" value="PA14"/>
    <property type="match status" value="1"/>
</dbReference>
<comment type="caution">
    <text evidence="6">The sequence shown here is derived from an EMBL/GenBank/DDBJ whole genome shotgun (WGS) entry which is preliminary data.</text>
</comment>
<feature type="chain" id="PRO_5045156365" evidence="4">
    <location>
        <begin position="26"/>
        <end position="894"/>
    </location>
</feature>
<evidence type="ECO:0000256" key="2">
    <source>
        <dbReference type="ARBA" id="ARBA00022729"/>
    </source>
</evidence>
<keyword evidence="3 6" id="KW-0378">Hydrolase</keyword>
<evidence type="ECO:0000313" key="7">
    <source>
        <dbReference type="Proteomes" id="UP001499951"/>
    </source>
</evidence>
<dbReference type="InterPro" id="IPR037524">
    <property type="entry name" value="PA14/GLEYA"/>
</dbReference>
<dbReference type="InterPro" id="IPR002772">
    <property type="entry name" value="Glyco_hydro_3_C"/>
</dbReference>
<evidence type="ECO:0000256" key="1">
    <source>
        <dbReference type="ARBA" id="ARBA00005336"/>
    </source>
</evidence>
<dbReference type="InterPro" id="IPR011658">
    <property type="entry name" value="PA14_dom"/>
</dbReference>
<evidence type="ECO:0000313" key="6">
    <source>
        <dbReference type="EMBL" id="GAA0568967.1"/>
    </source>
</evidence>
<dbReference type="InterPro" id="IPR026891">
    <property type="entry name" value="Fn3-like"/>
</dbReference>
<name>A0ABN1EMQ9_9PROT</name>
<dbReference type="SUPFAM" id="SSF52279">
    <property type="entry name" value="Beta-D-glucan exohydrolase, C-terminal domain"/>
    <property type="match status" value="1"/>
</dbReference>
<sequence>MTSASMLRTATAAVALLALSTYSAAAFDWPWSDNDNKKAPPPPAYTNTALPFEQRVDDLVSRLTVEEKASQFGNWARPIPRLGIPGYNWWSEALHGVARNGLATVFPQAIGLGATFDPKLVHDMGVAISTEARVKYNEVGYDKDHGIYQGLSFWSPNVNIFRDPRWGRGQETYGEDPWLSGQFGKAFVTGMQGDDPKYLRTIATPKHFAVHSGPEPTRHSVDVPASKHDMVDTYLAQFRTAIVDGKAGSVMCAYNRVNGQPACAQDYLLNEVLRQAWGFKGVVVSDCDAILDIAEGHKYTKTVAEAAAASLKHGVDNDCSTWTLNVKTDVDYQRYIEAMKQGLVPMSVVDESLKRQFLARMKLGMFDPQSMVPFAQVPESALNSDDHAALALKAARESMVLLKNKGALPLKQTVKRIAVIGPLADQVVPLYGNYNGTPLNPVSALDGIRKQFPNAEIVYEPGTNFLRGGKAVPASVLKTPDGKEGLYAEFFESEEFTGQPVMTRVDAGVDYERGRVAMQIADLPKLAKFAVRWTGTLTPTETGDYALGLDARVGKLWLDGKEIVSLGSGDQTAKMTMVHLEAGHSYQVKIERGYEPRMSIHFVWSKQIADAQKRAVAAAKKADVVIAVVGITPALEGEEMKVDVPGFVGGDRTSLDLPKAEEDLLKAARKATKKPLIAVLYNGSALSVNWAAKHADAILESWYGGQSAGTAIADILSGAYNPSGRLPVTFYTGLKDLPAFEDYSMANRTYRYYGGKPLYPFGYGLSYTTFSYGNLKLSAPTLKAGDKLGIDVEVKNTGKVAGDEVAQLYLGFAGAPGMPRVALRGLERLTLQPGESKTVHFDLNPRDLSSVTPDGTIKVQPGTYTLSVGSGQPGFTKAVASTPLAIEGEQTLPQ</sequence>
<dbReference type="Gene3D" id="2.60.40.10">
    <property type="entry name" value="Immunoglobulins"/>
    <property type="match status" value="1"/>
</dbReference>
<reference evidence="6 7" key="1">
    <citation type="journal article" date="2019" name="Int. J. Syst. Evol. Microbiol.">
        <title>The Global Catalogue of Microorganisms (GCM) 10K type strain sequencing project: providing services to taxonomists for standard genome sequencing and annotation.</title>
        <authorList>
            <consortium name="The Broad Institute Genomics Platform"/>
            <consortium name="The Broad Institute Genome Sequencing Center for Infectious Disease"/>
            <person name="Wu L."/>
            <person name="Ma J."/>
        </authorList>
    </citation>
    <scope>NUCLEOTIDE SEQUENCE [LARGE SCALE GENOMIC DNA]</scope>
    <source>
        <strain evidence="6 7">JCM 15089</strain>
    </source>
</reference>
<evidence type="ECO:0000256" key="3">
    <source>
        <dbReference type="ARBA" id="ARBA00022801"/>
    </source>
</evidence>
<dbReference type="Pfam" id="PF01915">
    <property type="entry name" value="Glyco_hydro_3_C"/>
    <property type="match status" value="1"/>
</dbReference>
<dbReference type="SMART" id="SM01217">
    <property type="entry name" value="Fn3_like"/>
    <property type="match status" value="1"/>
</dbReference>
<dbReference type="InterPro" id="IPR036962">
    <property type="entry name" value="Glyco_hydro_3_N_sf"/>
</dbReference>
<dbReference type="InterPro" id="IPR017853">
    <property type="entry name" value="GH"/>
</dbReference>
<feature type="domain" description="PA14" evidence="5">
    <location>
        <begin position="481"/>
        <end position="618"/>
    </location>
</feature>
<dbReference type="EMBL" id="BAAADD010000004">
    <property type="protein sequence ID" value="GAA0568967.1"/>
    <property type="molecule type" value="Genomic_DNA"/>
</dbReference>
<dbReference type="InterPro" id="IPR001764">
    <property type="entry name" value="Glyco_hydro_3_N"/>
</dbReference>
<accession>A0ABN1EMQ9</accession>
<keyword evidence="7" id="KW-1185">Reference proteome</keyword>
<dbReference type="Gene3D" id="3.20.20.300">
    <property type="entry name" value="Glycoside hydrolase, family 3, N-terminal domain"/>
    <property type="match status" value="1"/>
</dbReference>
<feature type="signal peptide" evidence="4">
    <location>
        <begin position="1"/>
        <end position="25"/>
    </location>
</feature>
<evidence type="ECO:0000259" key="5">
    <source>
        <dbReference type="PROSITE" id="PS51820"/>
    </source>
</evidence>
<dbReference type="Pfam" id="PF00933">
    <property type="entry name" value="Glyco_hydro_3"/>
    <property type="match status" value="1"/>
</dbReference>
<dbReference type="PANTHER" id="PTHR42721:SF3">
    <property type="entry name" value="BETA-D-XYLOSIDASE 5-RELATED"/>
    <property type="match status" value="1"/>
</dbReference>
<dbReference type="PRINTS" id="PR00133">
    <property type="entry name" value="GLHYDRLASE3"/>
</dbReference>
<dbReference type="InterPro" id="IPR013783">
    <property type="entry name" value="Ig-like_fold"/>
</dbReference>
<proteinExistence type="inferred from homology"/>
<dbReference type="SMART" id="SM00758">
    <property type="entry name" value="PA14"/>
    <property type="match status" value="1"/>
</dbReference>
<protein>
    <submittedName>
        <fullName evidence="6">Glycoside hydrolase family 3 protein</fullName>
    </submittedName>
</protein>
<dbReference type="InterPro" id="IPR036881">
    <property type="entry name" value="Glyco_hydro_3_C_sf"/>
</dbReference>
<dbReference type="InterPro" id="IPR044993">
    <property type="entry name" value="BXL"/>
</dbReference>